<sequence>MSSGSAGTSGGGGGGGSFNAFFEGWMVRHEHYLEELLSVQQRNESQEDDLKDLIKRVLSHYQQYFEEKARLAQRNVFLVFSPTWFTSLECATLWITGFKPGYALRLVSESVQDLSREQSQRLRLLMEETRVEERVLNEELARVQETLAAPPLLEMVRKRARRMDAAEGVREEAAALATLRKALEEVVAGADLLRMSITLKVAEILKPEQNVRFLTGATRMFLELRNLGLQKVCPSSAGTVADALHKTHWVRQDKLILSAILASTSSSITPFIATAKTSHEVWKKLKNLYASRSRTRAMQLKEELTLIQRGNWPITEYLHSVKALADEIAIIDHSISDDDLTLYVLNGLGPYFREITAPIRARESSLAFEELYDLLVGHETYLRCMEAATHQLVSSANFMKTKQSTQGGNQSWSFKKNDAARGTQGFIPGCNNHGAQRDGRRSNNNSGKPSNSNRRYQPKCQLCDQLGHIAKYCPKFNSQNVSINCATSSNRKDKNWLLDSTASYNITGDLSNLSIHSEYDGTDEDKMTGAILLKGACDNGIYTFPDSMVTSKKQPAVPSCASAPSHLTEGPPAIITSSQSSKKQRVVTRSSTEVEYRTLANAASETMWLSTLFKELFFPIKESPQLLCDKLGATHLSFNLVNHSRIKHIQIDLHFVRDLVQKGSLQVKHVHTQDQLVDLLTKPLSKPRTELLRNKIGLADGSSILRGRIRETCDDSNQTKTDHV</sequence>
<feature type="region of interest" description="Disordered" evidence="1">
    <location>
        <begin position="425"/>
        <end position="456"/>
    </location>
</feature>
<protein>
    <submittedName>
        <fullName evidence="3">Acyl-CoA oxidase 4</fullName>
    </submittedName>
</protein>
<dbReference type="PANTHER" id="PTHR47481">
    <property type="match status" value="1"/>
</dbReference>
<organism evidence="3 4">
    <name type="scientific">Hibiscus syriacus</name>
    <name type="common">Rose of Sharon</name>
    <dbReference type="NCBI Taxonomy" id="106335"/>
    <lineage>
        <taxon>Eukaryota</taxon>
        <taxon>Viridiplantae</taxon>
        <taxon>Streptophyta</taxon>
        <taxon>Embryophyta</taxon>
        <taxon>Tracheophyta</taxon>
        <taxon>Spermatophyta</taxon>
        <taxon>Magnoliopsida</taxon>
        <taxon>eudicotyledons</taxon>
        <taxon>Gunneridae</taxon>
        <taxon>Pentapetalae</taxon>
        <taxon>rosids</taxon>
        <taxon>malvids</taxon>
        <taxon>Malvales</taxon>
        <taxon>Malvaceae</taxon>
        <taxon>Malvoideae</taxon>
        <taxon>Hibiscus</taxon>
    </lineage>
</organism>
<accession>A0A6A2Z5H7</accession>
<dbReference type="AlphaFoldDB" id="A0A6A2Z5H7"/>
<dbReference type="GO" id="GO:0008270">
    <property type="term" value="F:zinc ion binding"/>
    <property type="evidence" value="ECO:0007669"/>
    <property type="project" value="InterPro"/>
</dbReference>
<gene>
    <name evidence="3" type="ORF">F3Y22_tig00111027pilonHSYRG00554</name>
</gene>
<dbReference type="Pfam" id="PF14144">
    <property type="entry name" value="DOG1"/>
    <property type="match status" value="1"/>
</dbReference>
<feature type="domain" description="DOG1" evidence="2">
    <location>
        <begin position="15"/>
        <end position="234"/>
    </location>
</feature>
<evidence type="ECO:0000313" key="4">
    <source>
        <dbReference type="Proteomes" id="UP000436088"/>
    </source>
</evidence>
<dbReference type="EMBL" id="VEPZ02001209">
    <property type="protein sequence ID" value="KAE8686947.1"/>
    <property type="molecule type" value="Genomic_DNA"/>
</dbReference>
<dbReference type="PANTHER" id="PTHR47481:SF9">
    <property type="entry name" value="RETROTRANSPOSON GAG DOMAIN-CONTAINING PROTEIN"/>
    <property type="match status" value="1"/>
</dbReference>
<dbReference type="CDD" id="cd09272">
    <property type="entry name" value="RNase_HI_RT_Ty1"/>
    <property type="match status" value="1"/>
</dbReference>
<evidence type="ECO:0000259" key="2">
    <source>
        <dbReference type="PROSITE" id="PS51806"/>
    </source>
</evidence>
<dbReference type="GO" id="GO:0006351">
    <property type="term" value="P:DNA-templated transcription"/>
    <property type="evidence" value="ECO:0007669"/>
    <property type="project" value="InterPro"/>
</dbReference>
<dbReference type="InterPro" id="IPR036875">
    <property type="entry name" value="Znf_CCHC_sf"/>
</dbReference>
<feature type="compositionally biased region" description="Low complexity" evidence="1">
    <location>
        <begin position="442"/>
        <end position="455"/>
    </location>
</feature>
<name>A0A6A2Z5H7_HIBSY</name>
<dbReference type="GO" id="GO:0043565">
    <property type="term" value="F:sequence-specific DNA binding"/>
    <property type="evidence" value="ECO:0007669"/>
    <property type="project" value="InterPro"/>
</dbReference>
<dbReference type="SUPFAM" id="SSF57756">
    <property type="entry name" value="Retrovirus zinc finger-like domains"/>
    <property type="match status" value="1"/>
</dbReference>
<evidence type="ECO:0000256" key="1">
    <source>
        <dbReference type="SAM" id="MobiDB-lite"/>
    </source>
</evidence>
<dbReference type="PROSITE" id="PS51806">
    <property type="entry name" value="DOG1"/>
    <property type="match status" value="1"/>
</dbReference>
<keyword evidence="4" id="KW-1185">Reference proteome</keyword>
<evidence type="ECO:0000313" key="3">
    <source>
        <dbReference type="EMBL" id="KAE8686947.1"/>
    </source>
</evidence>
<dbReference type="Pfam" id="PF14223">
    <property type="entry name" value="Retrotran_gag_2"/>
    <property type="match status" value="1"/>
</dbReference>
<reference evidence="3" key="1">
    <citation type="submission" date="2019-09" db="EMBL/GenBank/DDBJ databases">
        <title>Draft genome information of white flower Hibiscus syriacus.</title>
        <authorList>
            <person name="Kim Y.-M."/>
        </authorList>
    </citation>
    <scope>NUCLEOTIDE SEQUENCE [LARGE SCALE GENOMIC DNA]</scope>
    <source>
        <strain evidence="3">YM2019G1</strain>
    </source>
</reference>
<dbReference type="Proteomes" id="UP000436088">
    <property type="component" value="Unassembled WGS sequence"/>
</dbReference>
<proteinExistence type="predicted"/>
<dbReference type="InterPro" id="IPR025422">
    <property type="entry name" value="TGA_domain"/>
</dbReference>
<comment type="caution">
    <text evidence="3">The sequence shown here is derived from an EMBL/GenBank/DDBJ whole genome shotgun (WGS) entry which is preliminary data.</text>
</comment>